<sequence>MSAAKQDCERGKHQKAHEEGIIGKVCIAWGKAEEGGKLGDDYLDGEQDQQRFCGIGLHRLFDEPEHGTLAVQRYQGGFIRGKQVLQFSLHGLLLLQLCGALAFLPFFYQCSHTFPPLGSLP</sequence>
<dbReference type="EMBL" id="VSSQ01008714">
    <property type="protein sequence ID" value="MPM39633.1"/>
    <property type="molecule type" value="Genomic_DNA"/>
</dbReference>
<evidence type="ECO:0000313" key="2">
    <source>
        <dbReference type="EMBL" id="MPM39633.1"/>
    </source>
</evidence>
<keyword evidence="1" id="KW-0812">Transmembrane</keyword>
<organism evidence="2">
    <name type="scientific">bioreactor metagenome</name>
    <dbReference type="NCBI Taxonomy" id="1076179"/>
    <lineage>
        <taxon>unclassified sequences</taxon>
        <taxon>metagenomes</taxon>
        <taxon>ecological metagenomes</taxon>
    </lineage>
</organism>
<feature type="transmembrane region" description="Helical" evidence="1">
    <location>
        <begin position="87"/>
        <end position="108"/>
    </location>
</feature>
<evidence type="ECO:0000256" key="1">
    <source>
        <dbReference type="SAM" id="Phobius"/>
    </source>
</evidence>
<proteinExistence type="predicted"/>
<keyword evidence="1" id="KW-0472">Membrane</keyword>
<keyword evidence="1" id="KW-1133">Transmembrane helix</keyword>
<accession>A0A644ZLR1</accession>
<dbReference type="AlphaFoldDB" id="A0A644ZLR1"/>
<gene>
    <name evidence="2" type="ORF">SDC9_86267</name>
</gene>
<reference evidence="2" key="1">
    <citation type="submission" date="2019-08" db="EMBL/GenBank/DDBJ databases">
        <authorList>
            <person name="Kucharzyk K."/>
            <person name="Murdoch R.W."/>
            <person name="Higgins S."/>
            <person name="Loffler F."/>
        </authorList>
    </citation>
    <scope>NUCLEOTIDE SEQUENCE</scope>
</reference>
<protein>
    <submittedName>
        <fullName evidence="2">Uncharacterized protein</fullName>
    </submittedName>
</protein>
<comment type="caution">
    <text evidence="2">The sequence shown here is derived from an EMBL/GenBank/DDBJ whole genome shotgun (WGS) entry which is preliminary data.</text>
</comment>
<name>A0A644ZLR1_9ZZZZ</name>